<dbReference type="Pfam" id="PF01136">
    <property type="entry name" value="Peptidase_U32"/>
    <property type="match status" value="1"/>
</dbReference>
<keyword evidence="2" id="KW-0378">Hydrolase</keyword>
<dbReference type="GO" id="GO:0008233">
    <property type="term" value="F:peptidase activity"/>
    <property type="evidence" value="ECO:0007669"/>
    <property type="project" value="UniProtKB-KW"/>
</dbReference>
<reference evidence="3" key="1">
    <citation type="submission" date="2015-07" db="EMBL/GenBank/DDBJ databases">
        <title>Whole genome sequence of an Ensifer adhaerens strain isolated from a cave pool in the Wind Cave National Park.</title>
        <authorList>
            <person name="Eng W.W.H."/>
            <person name="Gan H.M."/>
            <person name="Barton H.A."/>
            <person name="Savka M.A."/>
        </authorList>
    </citation>
    <scope>NUCLEOTIDE SEQUENCE [LARGE SCALE GENOMIC DNA]</scope>
    <source>
        <strain evidence="3">SD006</strain>
    </source>
</reference>
<keyword evidence="1" id="KW-0408">Iron</keyword>
<feature type="binding site" evidence="1">
    <location>
        <position position="46"/>
    </location>
    <ligand>
        <name>[4Fe-4S] cluster</name>
        <dbReference type="ChEBI" id="CHEBI:49883"/>
    </ligand>
</feature>
<evidence type="ECO:0000313" key="2">
    <source>
        <dbReference type="EMBL" id="KOF20195.1"/>
    </source>
</evidence>
<dbReference type="InterPro" id="IPR001539">
    <property type="entry name" value="Peptidase_U32"/>
</dbReference>
<evidence type="ECO:0000313" key="3">
    <source>
        <dbReference type="Proteomes" id="UP000037425"/>
    </source>
</evidence>
<dbReference type="NCBIfam" id="NF011991">
    <property type="entry name" value="PRK15447.1"/>
    <property type="match status" value="1"/>
</dbReference>
<dbReference type="PATRIC" id="fig|106592.7.peg.4757"/>
<keyword evidence="1" id="KW-0004">4Fe-4S</keyword>
<keyword evidence="2" id="KW-0645">Protease</keyword>
<protein>
    <recommendedName>
        <fullName evidence="1">Ubiquinone biosynthesis protein UbiV</fullName>
    </recommendedName>
</protein>
<dbReference type="PANTHER" id="PTHR30217">
    <property type="entry name" value="PEPTIDASE U32 FAMILY"/>
    <property type="match status" value="1"/>
</dbReference>
<dbReference type="InterPro" id="IPR051454">
    <property type="entry name" value="RNA/ubiquinone_mod_enzymes"/>
</dbReference>
<feature type="binding site" evidence="1">
    <location>
        <position position="192"/>
    </location>
    <ligand>
        <name>[4Fe-4S] cluster</name>
        <dbReference type="ChEBI" id="CHEBI:49883"/>
    </ligand>
</feature>
<keyword evidence="1" id="KW-0411">Iron-sulfur</keyword>
<comment type="caution">
    <text evidence="2">The sequence shown here is derived from an EMBL/GenBank/DDBJ whole genome shotgun (WGS) entry which is preliminary data.</text>
</comment>
<dbReference type="GO" id="GO:0006508">
    <property type="term" value="P:proteolysis"/>
    <property type="evidence" value="ECO:0007669"/>
    <property type="project" value="UniProtKB-KW"/>
</dbReference>
<dbReference type="AlphaFoldDB" id="A0A0L8C059"/>
<dbReference type="UniPathway" id="UPA00232"/>
<feature type="binding site" evidence="1">
    <location>
        <position position="179"/>
    </location>
    <ligand>
        <name>[4Fe-4S] cluster</name>
        <dbReference type="ChEBI" id="CHEBI:49883"/>
    </ligand>
</feature>
<dbReference type="Proteomes" id="UP000037425">
    <property type="component" value="Unassembled WGS sequence"/>
</dbReference>
<evidence type="ECO:0000256" key="1">
    <source>
        <dbReference type="HAMAP-Rule" id="MF_02233"/>
    </source>
</evidence>
<name>A0A0L8C059_ENSAD</name>
<dbReference type="GO" id="GO:0006744">
    <property type="term" value="P:ubiquinone biosynthetic process"/>
    <property type="evidence" value="ECO:0007669"/>
    <property type="project" value="UniProtKB-UniRule"/>
</dbReference>
<comment type="similarity">
    <text evidence="1">Belongs to the peptidase U32 family. UbiV subfamily.</text>
</comment>
<comment type="subunit">
    <text evidence="1">Forms a heterodimer with UbiU.</text>
</comment>
<organism evidence="2 3">
    <name type="scientific">Ensifer adhaerens</name>
    <name type="common">Sinorhizobium morelense</name>
    <dbReference type="NCBI Taxonomy" id="106592"/>
    <lineage>
        <taxon>Bacteria</taxon>
        <taxon>Pseudomonadati</taxon>
        <taxon>Pseudomonadota</taxon>
        <taxon>Alphaproteobacteria</taxon>
        <taxon>Hyphomicrobiales</taxon>
        <taxon>Rhizobiaceae</taxon>
        <taxon>Sinorhizobium/Ensifer group</taxon>
        <taxon>Ensifer</taxon>
    </lineage>
</organism>
<dbReference type="GO" id="GO:0051539">
    <property type="term" value="F:4 iron, 4 sulfur cluster binding"/>
    <property type="evidence" value="ECO:0007669"/>
    <property type="project" value="UniProtKB-UniRule"/>
</dbReference>
<dbReference type="InterPro" id="IPR043693">
    <property type="entry name" value="UbiV"/>
</dbReference>
<dbReference type="HAMAP" id="MF_02233">
    <property type="entry name" value="UbiV"/>
    <property type="match status" value="1"/>
</dbReference>
<comment type="pathway">
    <text evidence="1">Cofactor biosynthesis; ubiquinone biosynthesis.</text>
</comment>
<accession>A0A0L8C059</accession>
<comment type="cofactor">
    <cofactor evidence="1">
        <name>[4Fe-4S] cluster</name>
        <dbReference type="ChEBI" id="CHEBI:49883"/>
    </cofactor>
</comment>
<keyword evidence="1" id="KW-0831">Ubiquinone biosynthesis</keyword>
<feature type="binding site" evidence="1">
    <location>
        <position position="196"/>
    </location>
    <ligand>
        <name>[4Fe-4S] cluster</name>
        <dbReference type="ChEBI" id="CHEBI:49883"/>
    </ligand>
</feature>
<dbReference type="PANTHER" id="PTHR30217:SF11">
    <property type="entry name" value="UBIQUINONE BIOSYNTHESIS PROTEIN UBIV"/>
    <property type="match status" value="1"/>
</dbReference>
<keyword evidence="1" id="KW-0479">Metal-binding</keyword>
<proteinExistence type="inferred from homology"/>
<dbReference type="RefSeq" id="WP_053248652.1">
    <property type="nucleotide sequence ID" value="NZ_LGAP01000003.1"/>
</dbReference>
<gene>
    <name evidence="1" type="primary">ubiV</name>
    <name evidence="2" type="ORF">AC244_09960</name>
</gene>
<comment type="function">
    <text evidence="1">Required for O(2)-independent ubiquinone (coenzyme Q) biosynthesis. Together with UbiU, is essential for the C6-hydroxylation reaction in the oxygen-independent ubiquinone biosynthesis pathway.</text>
</comment>
<dbReference type="EMBL" id="LGAP01000003">
    <property type="protein sequence ID" value="KOF20195.1"/>
    <property type="molecule type" value="Genomic_DNA"/>
</dbReference>
<dbReference type="GO" id="GO:0046872">
    <property type="term" value="F:metal ion binding"/>
    <property type="evidence" value="ECO:0007669"/>
    <property type="project" value="UniProtKB-KW"/>
</dbReference>
<dbReference type="OrthoDB" id="8523349at2"/>
<sequence>MPASTHPSLSLGPVLYLWDGPKWRDFYFRIADEAPVEHVTIGEAVCSKRLHFIEPHVAEVIERLEGAGKKVSLASLALVTLERESQLVRGLVRDSVHPIEANDLSALGLLAGKPHSVGPLINVYNGATARLLASRGATSICLPPELPMASVRDIVRDAPDIAFEIFGFGRVPLAISARCAHARSKGLVKDNCQFICGEDSDGLIVDTLDRQPFLALNGVQTMSHTCQSLLQELGELTAAGIGRIRLSPQDCDMVMVARIYDDVATGRCSSAEGIERLALAYPGVPLSNGFHYGQTGASWIAAPAGSPHGGERWQMS</sequence>